<evidence type="ECO:0000313" key="4">
    <source>
        <dbReference type="EMBL" id="KEC55708.1"/>
    </source>
</evidence>
<organism evidence="4 5">
    <name type="scientific">Bartonella koehlerae C-29</name>
    <dbReference type="NCBI Taxonomy" id="1134510"/>
    <lineage>
        <taxon>Bacteria</taxon>
        <taxon>Pseudomonadati</taxon>
        <taxon>Pseudomonadota</taxon>
        <taxon>Alphaproteobacteria</taxon>
        <taxon>Hyphomicrobiales</taxon>
        <taxon>Bartonellaceae</taxon>
        <taxon>Bartonella</taxon>
    </lineage>
</organism>
<dbReference type="Gene3D" id="3.40.50.360">
    <property type="match status" value="1"/>
</dbReference>
<comment type="function">
    <text evidence="1 3">Probably involved in ribonucleotide reductase function.</text>
</comment>
<protein>
    <recommendedName>
        <fullName evidence="3">Protein NrdI</fullName>
    </recommendedName>
</protein>
<dbReference type="PIRSF" id="PIRSF005087">
    <property type="entry name" value="NrdI"/>
    <property type="match status" value="1"/>
</dbReference>
<comment type="caution">
    <text evidence="4">The sequence shown here is derived from an EMBL/GenBank/DDBJ whole genome shotgun (WGS) entry which is preliminary data.</text>
</comment>
<accession>A0A067WFY0</accession>
<evidence type="ECO:0000256" key="2">
    <source>
        <dbReference type="ARBA" id="ARBA00009942"/>
    </source>
</evidence>
<comment type="similarity">
    <text evidence="2 3">Belongs to the NrdI family.</text>
</comment>
<dbReference type="Proteomes" id="UP000027015">
    <property type="component" value="Unassembled WGS sequence"/>
</dbReference>
<dbReference type="PANTHER" id="PTHR37297:SF1">
    <property type="entry name" value="PROTEIN NRDI"/>
    <property type="match status" value="1"/>
</dbReference>
<dbReference type="NCBIfam" id="TIGR00333">
    <property type="entry name" value="nrdI"/>
    <property type="match status" value="1"/>
</dbReference>
<dbReference type="OrthoDB" id="350535at2"/>
<dbReference type="eggNOG" id="COG1780">
    <property type="taxonomic scope" value="Bacteria"/>
</dbReference>
<dbReference type="SUPFAM" id="SSF52218">
    <property type="entry name" value="Flavoproteins"/>
    <property type="match status" value="1"/>
</dbReference>
<dbReference type="EMBL" id="AHPL01000006">
    <property type="protein sequence ID" value="KEC55708.1"/>
    <property type="molecule type" value="Genomic_DNA"/>
</dbReference>
<dbReference type="PANTHER" id="PTHR37297">
    <property type="entry name" value="PROTEIN NRDI"/>
    <property type="match status" value="1"/>
</dbReference>
<dbReference type="PATRIC" id="fig|1134510.3.peg.570"/>
<gene>
    <name evidence="3" type="primary">nrdI</name>
    <name evidence="4" type="ORF">O9A_00486</name>
</gene>
<dbReference type="HAMAP" id="MF_00128">
    <property type="entry name" value="NrdI"/>
    <property type="match status" value="1"/>
</dbReference>
<dbReference type="RefSeq" id="WP_034458429.1">
    <property type="nucleotide sequence ID" value="NZ_CADEAH010000001.1"/>
</dbReference>
<sequence>MGLIVYYSSATGNTEYFVSQLGQRFFKIDKKKPSVLVDEPYVLVVPTYADGEGKMAVPKAVIYFLNEVENRNLIRGVIGGGNRNFGRYYSLASKIIAEKCFVPCLYRFELRGTDEDVICVKKGLERFWKQLV</sequence>
<dbReference type="AlphaFoldDB" id="A0A067WFY0"/>
<evidence type="ECO:0000256" key="3">
    <source>
        <dbReference type="HAMAP-Rule" id="MF_00128"/>
    </source>
</evidence>
<dbReference type="InterPro" id="IPR004465">
    <property type="entry name" value="RNR_NrdI"/>
</dbReference>
<dbReference type="InterPro" id="IPR029039">
    <property type="entry name" value="Flavoprotein-like_sf"/>
</dbReference>
<proteinExistence type="inferred from homology"/>
<evidence type="ECO:0000313" key="5">
    <source>
        <dbReference type="Proteomes" id="UP000027015"/>
    </source>
</evidence>
<dbReference type="GO" id="GO:0010181">
    <property type="term" value="F:FMN binding"/>
    <property type="evidence" value="ECO:0007669"/>
    <property type="project" value="InterPro"/>
</dbReference>
<dbReference type="Pfam" id="PF07972">
    <property type="entry name" value="Flavodoxin_NdrI"/>
    <property type="match status" value="1"/>
</dbReference>
<evidence type="ECO:0000256" key="1">
    <source>
        <dbReference type="ARBA" id="ARBA00003999"/>
    </source>
</evidence>
<dbReference type="STRING" id="1134510.O9A_00486"/>
<dbReference type="HOGENOM" id="CLU_114845_0_0_5"/>
<keyword evidence="5" id="KW-1185">Reference proteome</keyword>
<dbReference type="InterPro" id="IPR020852">
    <property type="entry name" value="RNR_Ib_NrdI_bac"/>
</dbReference>
<name>A0A067WFY0_9HYPH</name>
<reference evidence="4 5" key="1">
    <citation type="submission" date="2012-04" db="EMBL/GenBank/DDBJ databases">
        <title>The Genome Sequence of Bartonella koehlerae C-29.</title>
        <authorList>
            <consortium name="The Broad Institute Genome Sequencing Platform"/>
            <consortium name="The Broad Institute Genome Sequencing Center for Infectious Disease"/>
            <person name="Feldgarden M."/>
            <person name="Kirby J."/>
            <person name="Kosoy M."/>
            <person name="Birtles R."/>
            <person name="Probert W.S."/>
            <person name="Chiaraviglio L."/>
            <person name="Walker B."/>
            <person name="Young S.K."/>
            <person name="Zeng Q."/>
            <person name="Gargeya S."/>
            <person name="Fitzgerald M."/>
            <person name="Haas B."/>
            <person name="Abouelleil A."/>
            <person name="Alvarado L."/>
            <person name="Arachchi H.M."/>
            <person name="Berlin A.M."/>
            <person name="Chapman S.B."/>
            <person name="Goldberg J."/>
            <person name="Griggs A."/>
            <person name="Gujja S."/>
            <person name="Hansen M."/>
            <person name="Howarth C."/>
            <person name="Imamovic A."/>
            <person name="Larimer J."/>
            <person name="McCowen C."/>
            <person name="Montmayeur A."/>
            <person name="Murphy C."/>
            <person name="Neiman D."/>
            <person name="Pearson M."/>
            <person name="Priest M."/>
            <person name="Roberts A."/>
            <person name="Saif S."/>
            <person name="Shea T."/>
            <person name="Sisk P."/>
            <person name="Sykes S."/>
            <person name="Wortman J."/>
            <person name="Nusbaum C."/>
            <person name="Birren B."/>
        </authorList>
    </citation>
    <scope>NUCLEOTIDE SEQUENCE [LARGE SCALE GENOMIC DNA]</scope>
    <source>
        <strain evidence="4 5">C-29</strain>
    </source>
</reference>